<protein>
    <recommendedName>
        <fullName evidence="7">SPOR domain-containing protein</fullName>
    </recommendedName>
</protein>
<dbReference type="AlphaFoldDB" id="A0A5C6QUB0"/>
<feature type="compositionally biased region" description="Polar residues" evidence="1">
    <location>
        <begin position="414"/>
        <end position="426"/>
    </location>
</feature>
<dbReference type="Proteomes" id="UP000321525">
    <property type="component" value="Unassembled WGS sequence"/>
</dbReference>
<dbReference type="EMBL" id="VOLR01000003">
    <property type="protein sequence ID" value="TWX62415.1"/>
    <property type="molecule type" value="Genomic_DNA"/>
</dbReference>
<proteinExistence type="predicted"/>
<evidence type="ECO:0000256" key="1">
    <source>
        <dbReference type="SAM" id="MobiDB-lite"/>
    </source>
</evidence>
<dbReference type="EMBL" id="VOLQ01000001">
    <property type="protein sequence ID" value="TWX72253.1"/>
    <property type="molecule type" value="Genomic_DNA"/>
</dbReference>
<organism evidence="4 6">
    <name type="scientific">Colwellia hornerae</name>
    <dbReference type="NCBI Taxonomy" id="89402"/>
    <lineage>
        <taxon>Bacteria</taxon>
        <taxon>Pseudomonadati</taxon>
        <taxon>Pseudomonadota</taxon>
        <taxon>Gammaproteobacteria</taxon>
        <taxon>Alteromonadales</taxon>
        <taxon>Colwelliaceae</taxon>
        <taxon>Colwellia</taxon>
    </lineage>
</organism>
<evidence type="ECO:0000313" key="4">
    <source>
        <dbReference type="EMBL" id="TWX72253.1"/>
    </source>
</evidence>
<feature type="chain" id="PRO_5023110044" description="SPOR domain-containing protein" evidence="2">
    <location>
        <begin position="19"/>
        <end position="426"/>
    </location>
</feature>
<dbReference type="Proteomes" id="UP000321917">
    <property type="component" value="Unassembled WGS sequence"/>
</dbReference>
<name>A0A5C6QUB0_9GAMM</name>
<dbReference type="OrthoDB" id="5895096at2"/>
<reference evidence="4 6" key="1">
    <citation type="submission" date="2019-07" db="EMBL/GenBank/DDBJ databases">
        <title>Genomes of sea-ice associated Colwellia species.</title>
        <authorList>
            <person name="Bowman J.P."/>
        </authorList>
    </citation>
    <scope>NUCLEOTIDE SEQUENCE [LARGE SCALE GENOMIC DNA]</scope>
    <source>
        <strain evidence="3 5">ACAM 607</strain>
        <strain evidence="4 6">IC036</strain>
    </source>
</reference>
<evidence type="ECO:0008006" key="7">
    <source>
        <dbReference type="Google" id="ProtNLM"/>
    </source>
</evidence>
<accession>A0A5C6QUB0</accession>
<keyword evidence="2" id="KW-0732">Signal</keyword>
<keyword evidence="5" id="KW-1185">Reference proteome</keyword>
<feature type="region of interest" description="Disordered" evidence="1">
    <location>
        <begin position="381"/>
        <end position="426"/>
    </location>
</feature>
<evidence type="ECO:0000313" key="6">
    <source>
        <dbReference type="Proteomes" id="UP000321917"/>
    </source>
</evidence>
<comment type="caution">
    <text evidence="4">The sequence shown here is derived from an EMBL/GenBank/DDBJ whole genome shotgun (WGS) entry which is preliminary data.</text>
</comment>
<evidence type="ECO:0000313" key="5">
    <source>
        <dbReference type="Proteomes" id="UP000321525"/>
    </source>
</evidence>
<feature type="signal peptide" evidence="2">
    <location>
        <begin position="1"/>
        <end position="18"/>
    </location>
</feature>
<dbReference type="RefSeq" id="WP_146797712.1">
    <property type="nucleotide sequence ID" value="NZ_VOLP01000004.1"/>
</dbReference>
<gene>
    <name evidence="3" type="ORF">ESZ26_03235</name>
    <name evidence="4" type="ORF">ESZ27_00130</name>
</gene>
<sequence length="426" mass="45581">MKFTILTLALALSLPTLASDDFDLTDLIPAKPGQSIPNADTVTVKGDVVVGTDDVAAVAVAYQALIEEEEDGIKMIKVGSGMGILSVGSASYQTFNNNNASLLSKRGAYNKAFLIAKKQFVANMKGVSLACSNMVSVSMDVIDSGNESMANTADAQQEACVESVSGSLAGYVTFDVDDNIEENLVRVSLISTPKTRAQIRHQAGAVAVTTAPNEIFKHIISDLKSGILPPVGAKVLTNPETNENYVMGFGSAIVRSNKNKSVARKLKTVAKRQSETRARAALLGTLKGEQVYWDGSFDEKQIDKNTQFDYDPETLDPSQVSVLDEEQSTFINQLKTTDDYKTLTAGTLPPGVSTKSFVSTDGNWQYTVAIYAPSLEKTAREANKEMNATSRNRVKSTHKINANGGLNEKGKNTKAASGQVSKSGDL</sequence>
<evidence type="ECO:0000256" key="2">
    <source>
        <dbReference type="SAM" id="SignalP"/>
    </source>
</evidence>
<evidence type="ECO:0000313" key="3">
    <source>
        <dbReference type="EMBL" id="TWX62415.1"/>
    </source>
</evidence>